<dbReference type="Proteomes" id="UP000824074">
    <property type="component" value="Unassembled WGS sequence"/>
</dbReference>
<evidence type="ECO:0000256" key="5">
    <source>
        <dbReference type="ARBA" id="ARBA00022692"/>
    </source>
</evidence>
<evidence type="ECO:0000256" key="3">
    <source>
        <dbReference type="ARBA" id="ARBA00022676"/>
    </source>
</evidence>
<evidence type="ECO:0000256" key="4">
    <source>
        <dbReference type="ARBA" id="ARBA00022679"/>
    </source>
</evidence>
<sequence length="463" mass="53729">MKNKNILSNLFMYFTIIVFSIITLIFLMQNNIIISILAYLVVIFVSLKNNIKKFPIILFVTSLVIRLAMIFIFNFAPVSDFETLLNASKDFANGDFSIQNEPYFTTWGYQTGFVIYQGIILKIFNSVFVLKVLNAIFSSVLCLLVYLFGKKICSEKSARMASLLYMIFPFSLYMNTILANHHIATFLTYIGIFFLLKDNKKIKDYVIAAVLISFGNIMRPEGIIVLFSLLLFEIFRLKKDLILKTIRNLLIFFVIYFAIGIASSLIVQKTGINDAGLSNNNPQWKFVLGFNHDSCGYYSAEDEKYLNDKEEEIEVIKERINVSPLKMAKLMTCKVNHFWLQSDISSKNEMYSNKAYNVLGMQIKFTDVEKVVISFNTILYIITFLMCIIGVIFNRKKIIKDNSFFFVIMIMVTFFVYLLIEIQPRYAYFIHVSIFILSTYGYEIVLNKIKKLLNKKNKMKLRS</sequence>
<name>A0A9D1IPY3_9FIRM</name>
<evidence type="ECO:0000313" key="11">
    <source>
        <dbReference type="Proteomes" id="UP000824074"/>
    </source>
</evidence>
<dbReference type="Pfam" id="PF13231">
    <property type="entry name" value="PMT_2"/>
    <property type="match status" value="1"/>
</dbReference>
<evidence type="ECO:0000256" key="8">
    <source>
        <dbReference type="SAM" id="Phobius"/>
    </source>
</evidence>
<feature type="transmembrane region" description="Helical" evidence="8">
    <location>
        <begin position="170"/>
        <end position="194"/>
    </location>
</feature>
<evidence type="ECO:0000256" key="2">
    <source>
        <dbReference type="ARBA" id="ARBA00022475"/>
    </source>
</evidence>
<feature type="transmembrane region" description="Helical" evidence="8">
    <location>
        <begin position="7"/>
        <end position="26"/>
    </location>
</feature>
<proteinExistence type="predicted"/>
<keyword evidence="5 8" id="KW-0812">Transmembrane</keyword>
<feature type="transmembrane region" description="Helical" evidence="8">
    <location>
        <begin position="404"/>
        <end position="420"/>
    </location>
</feature>
<feature type="transmembrane region" description="Helical" evidence="8">
    <location>
        <begin position="246"/>
        <end position="267"/>
    </location>
</feature>
<evidence type="ECO:0000313" key="10">
    <source>
        <dbReference type="EMBL" id="HIU40009.1"/>
    </source>
</evidence>
<feature type="transmembrane region" description="Helical" evidence="8">
    <location>
        <begin position="128"/>
        <end position="149"/>
    </location>
</feature>
<comment type="subcellular location">
    <subcellularLocation>
        <location evidence="1">Cell membrane</location>
        <topology evidence="1">Multi-pass membrane protein</topology>
    </subcellularLocation>
</comment>
<keyword evidence="2" id="KW-1003">Cell membrane</keyword>
<dbReference type="PANTHER" id="PTHR33908:SF11">
    <property type="entry name" value="MEMBRANE PROTEIN"/>
    <property type="match status" value="1"/>
</dbReference>
<protein>
    <submittedName>
        <fullName evidence="10">Glycosyltransferase family 39 protein</fullName>
    </submittedName>
</protein>
<keyword evidence="6 8" id="KW-1133">Transmembrane helix</keyword>
<dbReference type="AlphaFoldDB" id="A0A9D1IPY3"/>
<dbReference type="GO" id="GO:0016763">
    <property type="term" value="F:pentosyltransferase activity"/>
    <property type="evidence" value="ECO:0007669"/>
    <property type="project" value="TreeGrafter"/>
</dbReference>
<dbReference type="InterPro" id="IPR050297">
    <property type="entry name" value="LipidA_mod_glycosyltrf_83"/>
</dbReference>
<dbReference type="PANTHER" id="PTHR33908">
    <property type="entry name" value="MANNOSYLTRANSFERASE YKCB-RELATED"/>
    <property type="match status" value="1"/>
</dbReference>
<evidence type="ECO:0000256" key="1">
    <source>
        <dbReference type="ARBA" id="ARBA00004651"/>
    </source>
</evidence>
<feature type="transmembrane region" description="Helical" evidence="8">
    <location>
        <begin position="426"/>
        <end position="446"/>
    </location>
</feature>
<feature type="transmembrane region" description="Helical" evidence="8">
    <location>
        <begin position="206"/>
        <end position="234"/>
    </location>
</feature>
<dbReference type="GO" id="GO:0009103">
    <property type="term" value="P:lipopolysaccharide biosynthetic process"/>
    <property type="evidence" value="ECO:0007669"/>
    <property type="project" value="UniProtKB-ARBA"/>
</dbReference>
<reference evidence="10" key="2">
    <citation type="journal article" date="2021" name="PeerJ">
        <title>Extensive microbial diversity within the chicken gut microbiome revealed by metagenomics and culture.</title>
        <authorList>
            <person name="Gilroy R."/>
            <person name="Ravi A."/>
            <person name="Getino M."/>
            <person name="Pursley I."/>
            <person name="Horton D.L."/>
            <person name="Alikhan N.F."/>
            <person name="Baker D."/>
            <person name="Gharbi K."/>
            <person name="Hall N."/>
            <person name="Watson M."/>
            <person name="Adriaenssens E.M."/>
            <person name="Foster-Nyarko E."/>
            <person name="Jarju S."/>
            <person name="Secka A."/>
            <person name="Antonio M."/>
            <person name="Oren A."/>
            <person name="Chaudhuri R.R."/>
            <person name="La Ragione R."/>
            <person name="Hildebrand F."/>
            <person name="Pallen M.J."/>
        </authorList>
    </citation>
    <scope>NUCLEOTIDE SEQUENCE</scope>
    <source>
        <strain evidence="10">CHK193-30670</strain>
    </source>
</reference>
<keyword evidence="3" id="KW-0328">Glycosyltransferase</keyword>
<keyword evidence="4" id="KW-0808">Transferase</keyword>
<dbReference type="GO" id="GO:0005886">
    <property type="term" value="C:plasma membrane"/>
    <property type="evidence" value="ECO:0007669"/>
    <property type="project" value="UniProtKB-SubCell"/>
</dbReference>
<evidence type="ECO:0000256" key="7">
    <source>
        <dbReference type="ARBA" id="ARBA00023136"/>
    </source>
</evidence>
<feature type="transmembrane region" description="Helical" evidence="8">
    <location>
        <begin position="32"/>
        <end position="49"/>
    </location>
</feature>
<keyword evidence="7 8" id="KW-0472">Membrane</keyword>
<dbReference type="InterPro" id="IPR038731">
    <property type="entry name" value="RgtA/B/C-like"/>
</dbReference>
<gene>
    <name evidence="10" type="ORF">IAB68_01735</name>
</gene>
<evidence type="ECO:0000256" key="6">
    <source>
        <dbReference type="ARBA" id="ARBA00022989"/>
    </source>
</evidence>
<reference evidence="10" key="1">
    <citation type="submission" date="2020-10" db="EMBL/GenBank/DDBJ databases">
        <authorList>
            <person name="Gilroy R."/>
        </authorList>
    </citation>
    <scope>NUCLEOTIDE SEQUENCE</scope>
    <source>
        <strain evidence="10">CHK193-30670</strain>
    </source>
</reference>
<organism evidence="10 11">
    <name type="scientific">Candidatus Aphodocola excrementigallinarum</name>
    <dbReference type="NCBI Taxonomy" id="2840670"/>
    <lineage>
        <taxon>Bacteria</taxon>
        <taxon>Bacillati</taxon>
        <taxon>Bacillota</taxon>
        <taxon>Bacilli</taxon>
        <taxon>Candidatus Aphodocola</taxon>
    </lineage>
</organism>
<feature type="transmembrane region" description="Helical" evidence="8">
    <location>
        <begin position="56"/>
        <end position="76"/>
    </location>
</feature>
<feature type="domain" description="Glycosyltransferase RgtA/B/C/D-like" evidence="9">
    <location>
        <begin position="118"/>
        <end position="255"/>
    </location>
</feature>
<evidence type="ECO:0000259" key="9">
    <source>
        <dbReference type="Pfam" id="PF13231"/>
    </source>
</evidence>
<accession>A0A9D1IPY3</accession>
<comment type="caution">
    <text evidence="10">The sequence shown here is derived from an EMBL/GenBank/DDBJ whole genome shotgun (WGS) entry which is preliminary data.</text>
</comment>
<feature type="transmembrane region" description="Helical" evidence="8">
    <location>
        <begin position="371"/>
        <end position="392"/>
    </location>
</feature>
<dbReference type="EMBL" id="DVMT01000017">
    <property type="protein sequence ID" value="HIU40009.1"/>
    <property type="molecule type" value="Genomic_DNA"/>
</dbReference>